<gene>
    <name evidence="2" type="ORF">ENE74_03660</name>
</gene>
<dbReference type="EMBL" id="RZUL01000001">
    <property type="protein sequence ID" value="RVT43712.1"/>
    <property type="molecule type" value="Genomic_DNA"/>
</dbReference>
<accession>A0A437JDL5</accession>
<keyword evidence="3" id="KW-1185">Reference proteome</keyword>
<evidence type="ECO:0000313" key="3">
    <source>
        <dbReference type="Proteomes" id="UP000282977"/>
    </source>
</evidence>
<feature type="region of interest" description="Disordered" evidence="1">
    <location>
        <begin position="146"/>
        <end position="180"/>
    </location>
</feature>
<proteinExistence type="predicted"/>
<feature type="compositionally biased region" description="Pro residues" evidence="1">
    <location>
        <begin position="146"/>
        <end position="160"/>
    </location>
</feature>
<comment type="caution">
    <text evidence="2">The sequence shown here is derived from an EMBL/GenBank/DDBJ whole genome shotgun (WGS) entry which is preliminary data.</text>
</comment>
<reference evidence="2 3" key="1">
    <citation type="submission" date="2019-01" db="EMBL/GenBank/DDBJ databases">
        <authorList>
            <person name="Chen W.-M."/>
        </authorList>
    </citation>
    <scope>NUCLEOTIDE SEQUENCE [LARGE SCALE GENOMIC DNA]</scope>
    <source>
        <strain evidence="2 3">TLA-22</strain>
    </source>
</reference>
<evidence type="ECO:0000313" key="2">
    <source>
        <dbReference type="EMBL" id="RVT43712.1"/>
    </source>
</evidence>
<dbReference type="OrthoDB" id="7201546at2"/>
<dbReference type="Proteomes" id="UP000282977">
    <property type="component" value="Unassembled WGS sequence"/>
</dbReference>
<dbReference type="RefSeq" id="WP_127689251.1">
    <property type="nucleotide sequence ID" value="NZ_RZUL01000001.1"/>
</dbReference>
<dbReference type="Gene3D" id="3.10.450.50">
    <property type="match status" value="1"/>
</dbReference>
<dbReference type="InterPro" id="IPR032710">
    <property type="entry name" value="NTF2-like_dom_sf"/>
</dbReference>
<dbReference type="AlphaFoldDB" id="A0A437JDL5"/>
<protein>
    <recommendedName>
        <fullName evidence="4">DUF4440 domain-containing protein</fullName>
    </recommendedName>
</protein>
<name>A0A437JDL5_9SPHN</name>
<evidence type="ECO:0000256" key="1">
    <source>
        <dbReference type="SAM" id="MobiDB-lite"/>
    </source>
</evidence>
<dbReference type="SUPFAM" id="SSF54427">
    <property type="entry name" value="NTF2-like"/>
    <property type="match status" value="1"/>
</dbReference>
<sequence>MPMPRMPMRLSANPSAVVAAEIAFARLAQERGQWTAFRKTAAKDAVMFVPQMVTAQTWLKGRKDPPVSVKWQPQMVVMSCDGSIGVTTGAAQWPNGTHGYFTTVWRRDRKGGWQWVLDHGDIVATPRPPADIIMTRLATCPRGMPPMPPPGKSALPPPPAALATPGQGMSEDGSLKWTSDVRPDRSRRIVISLMTNGVYEDVLVNEVAAQP</sequence>
<organism evidence="2 3">
    <name type="scientific">Sphingobium algorifonticola</name>
    <dbReference type="NCBI Taxonomy" id="2008318"/>
    <lineage>
        <taxon>Bacteria</taxon>
        <taxon>Pseudomonadati</taxon>
        <taxon>Pseudomonadota</taxon>
        <taxon>Alphaproteobacteria</taxon>
        <taxon>Sphingomonadales</taxon>
        <taxon>Sphingomonadaceae</taxon>
        <taxon>Sphingobium</taxon>
    </lineage>
</organism>
<evidence type="ECO:0008006" key="4">
    <source>
        <dbReference type="Google" id="ProtNLM"/>
    </source>
</evidence>